<evidence type="ECO:0000313" key="3">
    <source>
        <dbReference type="Proteomes" id="UP001057134"/>
    </source>
</evidence>
<dbReference type="Proteomes" id="UP001057134">
    <property type="component" value="Chromosome"/>
</dbReference>
<organism evidence="2 3">
    <name type="scientific">Paenibacillus konkukensis</name>
    <dbReference type="NCBI Taxonomy" id="2020716"/>
    <lineage>
        <taxon>Bacteria</taxon>
        <taxon>Bacillati</taxon>
        <taxon>Bacillota</taxon>
        <taxon>Bacilli</taxon>
        <taxon>Bacillales</taxon>
        <taxon>Paenibacillaceae</taxon>
        <taxon>Paenibacillus</taxon>
    </lineage>
</organism>
<dbReference type="EC" id="3.5.1.104" evidence="2"/>
<protein>
    <submittedName>
        <fullName evidence="2">Peptidoglycan-N-acetylglucosamine deacetylase</fullName>
        <ecNumber evidence="2">3.5.1.104</ecNumber>
    </submittedName>
</protein>
<reference evidence="2" key="2">
    <citation type="journal article" date="2021" name="J Anim Sci Technol">
        <title>Complete genome sequence of Paenibacillus konkukensis sp. nov. SK3146 as a potential probiotic strain.</title>
        <authorList>
            <person name="Jung H.I."/>
            <person name="Park S."/>
            <person name="Niu K.M."/>
            <person name="Lee S.W."/>
            <person name="Kothari D."/>
            <person name="Yi K.J."/>
            <person name="Kim S.K."/>
        </authorList>
    </citation>
    <scope>NUCLEOTIDE SEQUENCE</scope>
    <source>
        <strain evidence="2">SK3146</strain>
    </source>
</reference>
<feature type="domain" description="NodB homology" evidence="1">
    <location>
        <begin position="152"/>
        <end position="328"/>
    </location>
</feature>
<dbReference type="Gene3D" id="3.20.20.370">
    <property type="entry name" value="Glycoside hydrolase/deacetylase"/>
    <property type="match status" value="1"/>
</dbReference>
<reference evidence="2" key="1">
    <citation type="submission" date="2018-02" db="EMBL/GenBank/DDBJ databases">
        <authorList>
            <person name="Kim S.-K."/>
            <person name="Jung H.-I."/>
            <person name="Lee S.-W."/>
        </authorList>
    </citation>
    <scope>NUCLEOTIDE SEQUENCE</scope>
    <source>
        <strain evidence="2">SK3146</strain>
    </source>
</reference>
<dbReference type="EMBL" id="CP027059">
    <property type="protein sequence ID" value="UQZ87387.1"/>
    <property type="molecule type" value="Genomic_DNA"/>
</dbReference>
<sequence>MRRVQVLVLSGLFASVFIGVELSDSVQTFVQYAKHRGDQAAAPGLSGLELSASAVLAGMKRLTEDRRDRLRQAIALEAEKRRIPPINAQVDRVWKAIPGYNGLEVDVEQSLALSEQLPDMEKPRIVMKEVPPAIGLDQLGAQPIYKGNPNKPMVSLMINVAWGNEYLDSMLDVLAKEKVRATFFFDGTWLKNNIAEAKKIKDKGHELSNHAYSHKNMSELSRSQATAEITKTQQLLEKELGVQNTLFAPPSGDFDQQTVQIAHELKLKTILWTLDTVDWQRPDPQTIVRKISSRVEPGSLILMHPTSSSSRALQQMIQVIKSKGLHLGTVSELISPKRVPEVESTQQ</sequence>
<gene>
    <name evidence="2" type="primary">pgdA_7</name>
    <name evidence="2" type="ORF">SK3146_06684</name>
</gene>
<proteinExistence type="predicted"/>
<evidence type="ECO:0000259" key="1">
    <source>
        <dbReference type="PROSITE" id="PS51677"/>
    </source>
</evidence>
<dbReference type="PANTHER" id="PTHR10587">
    <property type="entry name" value="GLYCOSYL TRANSFERASE-RELATED"/>
    <property type="match status" value="1"/>
</dbReference>
<dbReference type="SUPFAM" id="SSF88713">
    <property type="entry name" value="Glycoside hydrolase/deacetylase"/>
    <property type="match status" value="1"/>
</dbReference>
<accession>A0ABY4RYJ1</accession>
<name>A0ABY4RYJ1_9BACL</name>
<dbReference type="PROSITE" id="PS51677">
    <property type="entry name" value="NODB"/>
    <property type="match status" value="1"/>
</dbReference>
<keyword evidence="2" id="KW-0378">Hydrolase</keyword>
<dbReference type="CDD" id="cd10950">
    <property type="entry name" value="CE4_BsYlxY_like"/>
    <property type="match status" value="1"/>
</dbReference>
<dbReference type="InterPro" id="IPR050248">
    <property type="entry name" value="Polysacc_deacetylase_ArnD"/>
</dbReference>
<evidence type="ECO:0000313" key="2">
    <source>
        <dbReference type="EMBL" id="UQZ87387.1"/>
    </source>
</evidence>
<dbReference type="InterPro" id="IPR002509">
    <property type="entry name" value="NODB_dom"/>
</dbReference>
<dbReference type="GO" id="GO:0016787">
    <property type="term" value="F:hydrolase activity"/>
    <property type="evidence" value="ECO:0007669"/>
    <property type="project" value="UniProtKB-KW"/>
</dbReference>
<keyword evidence="3" id="KW-1185">Reference proteome</keyword>
<dbReference type="RefSeq" id="WP_249862853.1">
    <property type="nucleotide sequence ID" value="NZ_CP027059.1"/>
</dbReference>
<dbReference type="PANTHER" id="PTHR10587:SF80">
    <property type="entry name" value="CHITOOLIGOSACCHARIDE DEACETYLASE"/>
    <property type="match status" value="1"/>
</dbReference>
<dbReference type="Pfam" id="PF01522">
    <property type="entry name" value="Polysacc_deac_1"/>
    <property type="match status" value="1"/>
</dbReference>
<dbReference type="InterPro" id="IPR011330">
    <property type="entry name" value="Glyco_hydro/deAcase_b/a-brl"/>
</dbReference>